<dbReference type="Pfam" id="PF00732">
    <property type="entry name" value="GMC_oxred_N"/>
    <property type="match status" value="1"/>
</dbReference>
<dbReference type="PANTHER" id="PTHR11552:SF188">
    <property type="entry name" value="NEITHER INACTIVATION NOR AFTERPOTENTIAL PROTEIN G"/>
    <property type="match status" value="1"/>
</dbReference>
<dbReference type="InterPro" id="IPR012132">
    <property type="entry name" value="GMC_OxRdtase"/>
</dbReference>
<evidence type="ECO:0000313" key="3">
    <source>
        <dbReference type="Proteomes" id="UP000887565"/>
    </source>
</evidence>
<dbReference type="OMA" id="FEEWADI"/>
<dbReference type="SUPFAM" id="SSF51905">
    <property type="entry name" value="FAD/NAD(P)-binding domain"/>
    <property type="match status" value="1"/>
</dbReference>
<dbReference type="InterPro" id="IPR036188">
    <property type="entry name" value="FAD/NAD-bd_sf"/>
</dbReference>
<dbReference type="Gene3D" id="3.30.560.10">
    <property type="entry name" value="Glucose Oxidase, domain 3"/>
    <property type="match status" value="1"/>
</dbReference>
<comment type="similarity">
    <text evidence="1">Belongs to the GMC oxidoreductase family.</text>
</comment>
<dbReference type="GO" id="GO:0050660">
    <property type="term" value="F:flavin adenine dinucleotide binding"/>
    <property type="evidence" value="ECO:0007669"/>
    <property type="project" value="InterPro"/>
</dbReference>
<dbReference type="AlphaFoldDB" id="A0A915JEA9"/>
<feature type="domain" description="Glucose-methanol-choline oxidoreductase N-terminal" evidence="2">
    <location>
        <begin position="238"/>
        <end position="293"/>
    </location>
</feature>
<evidence type="ECO:0000259" key="2">
    <source>
        <dbReference type="Pfam" id="PF00732"/>
    </source>
</evidence>
<reference evidence="4" key="1">
    <citation type="submission" date="2022-11" db="UniProtKB">
        <authorList>
            <consortium name="WormBaseParasite"/>
        </authorList>
    </citation>
    <scope>IDENTIFICATION</scope>
</reference>
<accession>A0A915JEA9</accession>
<evidence type="ECO:0000256" key="1">
    <source>
        <dbReference type="ARBA" id="ARBA00010790"/>
    </source>
</evidence>
<dbReference type="InterPro" id="IPR000172">
    <property type="entry name" value="GMC_OxRdtase_N"/>
</dbReference>
<sequence>MHLPTLLTLMNMYTNKFLEYPHSKEMPKVVDGLKPPLDKDFQNKFDFIIVGSGYTGSFLARRLGVGGCNKVLVVESGGMPNYDSTIPFMSMSDKNSDQTNFYTVPQKYAAKAMNDEKILISLPKNLGQMDNSDSSIYIPADLSDFQRWSQAYHLDGWSYNDMKKYAFTVSSSTPLSQPKFQKLFLNKNGNFKNADKSSDENLQDDKTFFNDKVADGFRDDVLEPLKFGWLKTAKIMDQSIIFDSSGRNILGVELKDENTGYTVFISARKQVILTSGAIGTAQLLLQSGVGPSDVLKKERKRKHVDEDVVSNTQIGLEVTITLVKTFSQGTMWLWRMSNDTFAARANPGYLSDKRDSNAMLAGK</sequence>
<keyword evidence="3" id="KW-1185">Reference proteome</keyword>
<dbReference type="WBParaSite" id="nRc.2.0.1.t24145-RA">
    <property type="protein sequence ID" value="nRc.2.0.1.t24145-RA"/>
    <property type="gene ID" value="nRc.2.0.1.g24145"/>
</dbReference>
<dbReference type="Gene3D" id="3.50.50.60">
    <property type="entry name" value="FAD/NAD(P)-binding domain"/>
    <property type="match status" value="2"/>
</dbReference>
<dbReference type="Proteomes" id="UP000887565">
    <property type="component" value="Unplaced"/>
</dbReference>
<dbReference type="GO" id="GO:0016614">
    <property type="term" value="F:oxidoreductase activity, acting on CH-OH group of donors"/>
    <property type="evidence" value="ECO:0007669"/>
    <property type="project" value="InterPro"/>
</dbReference>
<evidence type="ECO:0000313" key="4">
    <source>
        <dbReference type="WBParaSite" id="nRc.2.0.1.t24145-RA"/>
    </source>
</evidence>
<dbReference type="PANTHER" id="PTHR11552">
    <property type="entry name" value="GLUCOSE-METHANOL-CHOLINE GMC OXIDOREDUCTASE"/>
    <property type="match status" value="1"/>
</dbReference>
<organism evidence="3 4">
    <name type="scientific">Romanomermis culicivorax</name>
    <name type="common">Nematode worm</name>
    <dbReference type="NCBI Taxonomy" id="13658"/>
    <lineage>
        <taxon>Eukaryota</taxon>
        <taxon>Metazoa</taxon>
        <taxon>Ecdysozoa</taxon>
        <taxon>Nematoda</taxon>
        <taxon>Enoplea</taxon>
        <taxon>Dorylaimia</taxon>
        <taxon>Mermithida</taxon>
        <taxon>Mermithoidea</taxon>
        <taxon>Mermithidae</taxon>
        <taxon>Romanomermis</taxon>
    </lineage>
</organism>
<protein>
    <submittedName>
        <fullName evidence="4">Glucose-methanol-choline oxidoreductase N-terminal domain-containing protein</fullName>
    </submittedName>
</protein>
<name>A0A915JEA9_ROMCU</name>
<proteinExistence type="inferred from homology"/>